<sequence length="74" mass="8246">MTEGAAALVGDKGYDSDAFIQRSLKKPLSLSFRRAVIKLTQEIGISSFIKSVIWLNVSSTKLNITEEYLHAMKK</sequence>
<proteinExistence type="predicted"/>
<protein>
    <submittedName>
        <fullName evidence="1">Uncharacterized protein</fullName>
    </submittedName>
</protein>
<gene>
    <name evidence="1" type="ORF">SAMN05421863_10052</name>
</gene>
<reference evidence="2" key="1">
    <citation type="submission" date="2016-10" db="EMBL/GenBank/DDBJ databases">
        <authorList>
            <person name="Varghese N."/>
            <person name="Submissions S."/>
        </authorList>
    </citation>
    <scope>NUCLEOTIDE SEQUENCE [LARGE SCALE GENOMIC DNA]</scope>
    <source>
        <strain evidence="2">Nm44</strain>
    </source>
</reference>
<accession>A0A1I4KSU9</accession>
<organism evidence="1 2">
    <name type="scientific">Nitrosomonas communis</name>
    <dbReference type="NCBI Taxonomy" id="44574"/>
    <lineage>
        <taxon>Bacteria</taxon>
        <taxon>Pseudomonadati</taxon>
        <taxon>Pseudomonadota</taxon>
        <taxon>Betaproteobacteria</taxon>
        <taxon>Nitrosomonadales</taxon>
        <taxon>Nitrosomonadaceae</taxon>
        <taxon>Nitrosomonas</taxon>
    </lineage>
</organism>
<dbReference type="EMBL" id="FOUB01000005">
    <property type="protein sequence ID" value="SFL81902.1"/>
    <property type="molecule type" value="Genomic_DNA"/>
</dbReference>
<evidence type="ECO:0000313" key="2">
    <source>
        <dbReference type="Proteomes" id="UP000183287"/>
    </source>
</evidence>
<keyword evidence="2" id="KW-1185">Reference proteome</keyword>
<dbReference type="Proteomes" id="UP000183287">
    <property type="component" value="Unassembled WGS sequence"/>
</dbReference>
<evidence type="ECO:0000313" key="1">
    <source>
        <dbReference type="EMBL" id="SFL81902.1"/>
    </source>
</evidence>
<name>A0A1I4KSU9_9PROT</name>
<dbReference type="AlphaFoldDB" id="A0A1I4KSU9"/>